<dbReference type="PANTHER" id="PTHR46889">
    <property type="entry name" value="TRANSPOSASE INSF FOR INSERTION SEQUENCE IS3B-RELATED"/>
    <property type="match status" value="1"/>
</dbReference>
<evidence type="ECO:0000313" key="3">
    <source>
        <dbReference type="Proteomes" id="UP000236845"/>
    </source>
</evidence>
<dbReference type="Pfam" id="PF13276">
    <property type="entry name" value="HTH_21"/>
    <property type="match status" value="1"/>
</dbReference>
<dbReference type="Gene3D" id="3.30.420.10">
    <property type="entry name" value="Ribonuclease H-like superfamily/Ribonuclease H"/>
    <property type="match status" value="1"/>
</dbReference>
<dbReference type="PROSITE" id="PS50994">
    <property type="entry name" value="INTEGRASE"/>
    <property type="match status" value="1"/>
</dbReference>
<dbReference type="InterPro" id="IPR012337">
    <property type="entry name" value="RNaseH-like_sf"/>
</dbReference>
<evidence type="ECO:0000259" key="1">
    <source>
        <dbReference type="PROSITE" id="PS50994"/>
    </source>
</evidence>
<dbReference type="Pfam" id="PF13333">
    <property type="entry name" value="rve_2"/>
    <property type="match status" value="1"/>
</dbReference>
<dbReference type="NCBIfam" id="NF033516">
    <property type="entry name" value="transpos_IS3"/>
    <property type="match status" value="1"/>
</dbReference>
<dbReference type="InterPro" id="IPR048020">
    <property type="entry name" value="Transpos_IS3"/>
</dbReference>
<dbReference type="InterPro" id="IPR001584">
    <property type="entry name" value="Integrase_cat-core"/>
</dbReference>
<dbReference type="Proteomes" id="UP000236845">
    <property type="component" value="Unassembled WGS sequence"/>
</dbReference>
<dbReference type="EMBL" id="PEXW01000017">
    <property type="protein sequence ID" value="PIS40905.1"/>
    <property type="molecule type" value="Genomic_DNA"/>
</dbReference>
<accession>A0A2H0YQX6</accession>
<dbReference type="SUPFAM" id="SSF53098">
    <property type="entry name" value="Ribonuclease H-like"/>
    <property type="match status" value="1"/>
</dbReference>
<dbReference type="InterPro" id="IPR050900">
    <property type="entry name" value="Transposase_IS3/IS150/IS904"/>
</dbReference>
<dbReference type="AlphaFoldDB" id="A0A2H0YQX6"/>
<sequence length="278" mass="33006">MCEVARVSRSGYYQWLRKSKVKPKDYDDYLLIKEVFDQGKRRYGWRTIQMKLHASGIRMNHKKISRIMNTYNLVTKIRKRNPYKEIMKKTREHRTFNNILARQFNQQQPNKVFCTDITYVPFSGNMAYLSAVKDIASREIVAWNLSRHLQMDLVFDTLKNLEANQNGSSLENALIHSDRGFHYTSPDFISRVKKLNLIQSMSRKGNCVDNAPMESFFGHFKDEVDYRSCITFEELKGLTAEYINHYNNGRRQWDLKKMTPVEYRKHLLNENSRENSVH</sequence>
<evidence type="ECO:0000313" key="2">
    <source>
        <dbReference type="EMBL" id="PIS40905.1"/>
    </source>
</evidence>
<dbReference type="GO" id="GO:0015074">
    <property type="term" value="P:DNA integration"/>
    <property type="evidence" value="ECO:0007669"/>
    <property type="project" value="InterPro"/>
</dbReference>
<reference evidence="3" key="1">
    <citation type="submission" date="2017-09" db="EMBL/GenBank/DDBJ databases">
        <title>Depth-based differentiation of microbial function through sediment-hosted aquifers and enrichment of novel symbionts in the deep terrestrial subsurface.</title>
        <authorList>
            <person name="Probst A.J."/>
            <person name="Ladd B."/>
            <person name="Jarett J.K."/>
            <person name="Geller-Mcgrath D.E."/>
            <person name="Sieber C.M.K."/>
            <person name="Emerson J.B."/>
            <person name="Anantharaman K."/>
            <person name="Thomas B.C."/>
            <person name="Malmstrom R."/>
            <person name="Stieglmeier M."/>
            <person name="Klingl A."/>
            <person name="Woyke T."/>
            <person name="Ryan C.M."/>
            <person name="Banfield J.F."/>
        </authorList>
    </citation>
    <scope>NUCLEOTIDE SEQUENCE [LARGE SCALE GENOMIC DNA]</scope>
</reference>
<dbReference type="Pfam" id="PF00665">
    <property type="entry name" value="rve"/>
    <property type="match status" value="1"/>
</dbReference>
<dbReference type="GO" id="GO:0003676">
    <property type="term" value="F:nucleic acid binding"/>
    <property type="evidence" value="ECO:0007669"/>
    <property type="project" value="InterPro"/>
</dbReference>
<dbReference type="InterPro" id="IPR036397">
    <property type="entry name" value="RNaseH_sf"/>
</dbReference>
<organism evidence="2 3">
    <name type="scientific">Candidatus Kerfeldbacteria bacterium CG08_land_8_20_14_0_20_43_14</name>
    <dbReference type="NCBI Taxonomy" id="2014246"/>
    <lineage>
        <taxon>Bacteria</taxon>
        <taxon>Candidatus Kerfeldiibacteriota</taxon>
    </lineage>
</organism>
<comment type="caution">
    <text evidence="2">The sequence shown here is derived from an EMBL/GenBank/DDBJ whole genome shotgun (WGS) entry which is preliminary data.</text>
</comment>
<dbReference type="PANTHER" id="PTHR46889:SF5">
    <property type="entry name" value="INTEGRASE PROTEIN"/>
    <property type="match status" value="1"/>
</dbReference>
<gene>
    <name evidence="2" type="ORF">COT26_00855</name>
</gene>
<dbReference type="InterPro" id="IPR025948">
    <property type="entry name" value="HTH-like_dom"/>
</dbReference>
<feature type="domain" description="Integrase catalytic" evidence="1">
    <location>
        <begin position="105"/>
        <end position="268"/>
    </location>
</feature>
<name>A0A2H0YQX6_9BACT</name>
<protein>
    <recommendedName>
        <fullName evidence="1">Integrase catalytic domain-containing protein</fullName>
    </recommendedName>
</protein>
<proteinExistence type="predicted"/>